<protein>
    <submittedName>
        <fullName evidence="1">Uncharacterized protein</fullName>
    </submittedName>
</protein>
<accession>A0A0F9AJ10</accession>
<proteinExistence type="predicted"/>
<comment type="caution">
    <text evidence="1">The sequence shown here is derived from an EMBL/GenBank/DDBJ whole genome shotgun (WGS) entry which is preliminary data.</text>
</comment>
<gene>
    <name evidence="1" type="ORF">LCGC14_2843730</name>
</gene>
<dbReference type="AlphaFoldDB" id="A0A0F9AJ10"/>
<feature type="non-terminal residue" evidence="1">
    <location>
        <position position="23"/>
    </location>
</feature>
<organism evidence="1">
    <name type="scientific">marine sediment metagenome</name>
    <dbReference type="NCBI Taxonomy" id="412755"/>
    <lineage>
        <taxon>unclassified sequences</taxon>
        <taxon>metagenomes</taxon>
        <taxon>ecological metagenomes</taxon>
    </lineage>
</organism>
<evidence type="ECO:0000313" key="1">
    <source>
        <dbReference type="EMBL" id="KKK78424.1"/>
    </source>
</evidence>
<dbReference type="EMBL" id="LAZR01054499">
    <property type="protein sequence ID" value="KKK78424.1"/>
    <property type="molecule type" value="Genomic_DNA"/>
</dbReference>
<sequence>MAEAEAVSRLEGLEEAALRRERG</sequence>
<name>A0A0F9AJ10_9ZZZZ</name>
<reference evidence="1" key="1">
    <citation type="journal article" date="2015" name="Nature">
        <title>Complex archaea that bridge the gap between prokaryotes and eukaryotes.</title>
        <authorList>
            <person name="Spang A."/>
            <person name="Saw J.H."/>
            <person name="Jorgensen S.L."/>
            <person name="Zaremba-Niedzwiedzka K."/>
            <person name="Martijn J."/>
            <person name="Lind A.E."/>
            <person name="van Eijk R."/>
            <person name="Schleper C."/>
            <person name="Guy L."/>
            <person name="Ettema T.J."/>
        </authorList>
    </citation>
    <scope>NUCLEOTIDE SEQUENCE</scope>
</reference>